<evidence type="ECO:0000256" key="1">
    <source>
        <dbReference type="SAM" id="MobiDB-lite"/>
    </source>
</evidence>
<comment type="caution">
    <text evidence="2">The sequence shown here is derived from an EMBL/GenBank/DDBJ whole genome shotgun (WGS) entry which is preliminary data.</text>
</comment>
<dbReference type="EMBL" id="JAQJZL010000002">
    <property type="protein sequence ID" value="KAJ6051667.1"/>
    <property type="molecule type" value="Genomic_DNA"/>
</dbReference>
<gene>
    <name evidence="2" type="ORF">N7460_002201</name>
</gene>
<name>A0AAD6IJG6_PENCN</name>
<organism evidence="2 3">
    <name type="scientific">Penicillium canescens</name>
    <dbReference type="NCBI Taxonomy" id="5083"/>
    <lineage>
        <taxon>Eukaryota</taxon>
        <taxon>Fungi</taxon>
        <taxon>Dikarya</taxon>
        <taxon>Ascomycota</taxon>
        <taxon>Pezizomycotina</taxon>
        <taxon>Eurotiomycetes</taxon>
        <taxon>Eurotiomycetidae</taxon>
        <taxon>Eurotiales</taxon>
        <taxon>Aspergillaceae</taxon>
        <taxon>Penicillium</taxon>
    </lineage>
</organism>
<proteinExistence type="predicted"/>
<evidence type="ECO:0000313" key="3">
    <source>
        <dbReference type="Proteomes" id="UP001219568"/>
    </source>
</evidence>
<protein>
    <submittedName>
        <fullName evidence="2">Uncharacterized protein</fullName>
    </submittedName>
</protein>
<feature type="region of interest" description="Disordered" evidence="1">
    <location>
        <begin position="41"/>
        <end position="66"/>
    </location>
</feature>
<keyword evidence="3" id="KW-1185">Reference proteome</keyword>
<reference evidence="2" key="1">
    <citation type="journal article" date="2023" name="IMA Fungus">
        <title>Comparative genomic study of the Penicillium genus elucidates a diverse pangenome and 15 lateral gene transfer events.</title>
        <authorList>
            <person name="Petersen C."/>
            <person name="Sorensen T."/>
            <person name="Nielsen M.R."/>
            <person name="Sondergaard T.E."/>
            <person name="Sorensen J.L."/>
            <person name="Fitzpatrick D.A."/>
            <person name="Frisvad J.C."/>
            <person name="Nielsen K.L."/>
        </authorList>
    </citation>
    <scope>NUCLEOTIDE SEQUENCE</scope>
    <source>
        <strain evidence="2">IBT 15450</strain>
    </source>
</reference>
<evidence type="ECO:0000313" key="2">
    <source>
        <dbReference type="EMBL" id="KAJ6051667.1"/>
    </source>
</evidence>
<sequence>MRVRRRMIHRYDIPVGISKGQIWFCPEIGLLHEGIERLTDRHRRGEPPSAALETKGGGHHRNERDSTTVSIQQALDGVPACRRWLGWNEWKAWMAAAALEQLQADMAGSLRRVFADP</sequence>
<accession>A0AAD6IJG6</accession>
<reference evidence="2" key="2">
    <citation type="submission" date="2023-01" db="EMBL/GenBank/DDBJ databases">
        <authorList>
            <person name="Petersen C."/>
        </authorList>
    </citation>
    <scope>NUCLEOTIDE SEQUENCE</scope>
    <source>
        <strain evidence="2">IBT 15450</strain>
    </source>
</reference>
<dbReference type="Proteomes" id="UP001219568">
    <property type="component" value="Unassembled WGS sequence"/>
</dbReference>
<dbReference type="AlphaFoldDB" id="A0AAD6IJG6"/>